<keyword evidence="2" id="KW-1185">Reference proteome</keyword>
<proteinExistence type="predicted"/>
<gene>
    <name evidence="1" type="ORF">A0J61_11513</name>
</gene>
<accession>A0A1C7MUG4</accession>
<protein>
    <submittedName>
        <fullName evidence="1">Uncharacterized protein</fullName>
    </submittedName>
</protein>
<evidence type="ECO:0000313" key="2">
    <source>
        <dbReference type="Proteomes" id="UP000093000"/>
    </source>
</evidence>
<name>A0A1C7MUG4_9FUNG</name>
<comment type="caution">
    <text evidence="1">The sequence shown here is derived from an EMBL/GenBank/DDBJ whole genome shotgun (WGS) entry which is preliminary data.</text>
</comment>
<organism evidence="1 2">
    <name type="scientific">Choanephora cucurbitarum</name>
    <dbReference type="NCBI Taxonomy" id="101091"/>
    <lineage>
        <taxon>Eukaryota</taxon>
        <taxon>Fungi</taxon>
        <taxon>Fungi incertae sedis</taxon>
        <taxon>Mucoromycota</taxon>
        <taxon>Mucoromycotina</taxon>
        <taxon>Mucoromycetes</taxon>
        <taxon>Mucorales</taxon>
        <taxon>Mucorineae</taxon>
        <taxon>Choanephoraceae</taxon>
        <taxon>Choanephoroideae</taxon>
        <taxon>Choanephora</taxon>
    </lineage>
</organism>
<reference evidence="1 2" key="1">
    <citation type="submission" date="2016-03" db="EMBL/GenBank/DDBJ databases">
        <title>Choanephora cucurbitarum.</title>
        <authorList>
            <person name="Min B."/>
            <person name="Park H."/>
            <person name="Park J.-H."/>
            <person name="Shin H.-D."/>
            <person name="Choi I.-G."/>
        </authorList>
    </citation>
    <scope>NUCLEOTIDE SEQUENCE [LARGE SCALE GENOMIC DNA]</scope>
    <source>
        <strain evidence="1 2">KUS-F28377</strain>
    </source>
</reference>
<dbReference type="AlphaFoldDB" id="A0A1C7MUG4"/>
<dbReference type="Proteomes" id="UP000093000">
    <property type="component" value="Unassembled WGS sequence"/>
</dbReference>
<dbReference type="EMBL" id="LUGH01002135">
    <property type="protein sequence ID" value="OBZ80438.1"/>
    <property type="molecule type" value="Genomic_DNA"/>
</dbReference>
<dbReference type="InParanoid" id="A0A1C7MUG4"/>
<sequence>MSRHTVAIKEDDGFRSPQVHTLAYVKWFSKSNMRFHYFNNADFQKYGMELIHPHFEADSQSSIIPVSQLYCQVAIALNHIEDSHVVLPLPRKSFV</sequence>
<evidence type="ECO:0000313" key="1">
    <source>
        <dbReference type="EMBL" id="OBZ80438.1"/>
    </source>
</evidence>